<proteinExistence type="inferred from homology"/>
<evidence type="ECO:0000256" key="6">
    <source>
        <dbReference type="ARBA" id="ARBA00023136"/>
    </source>
</evidence>
<dbReference type="PANTHER" id="PTHR30012:SF0">
    <property type="entry name" value="TYPE II SECRETION SYSTEM PROTEIN F-RELATED"/>
    <property type="match status" value="1"/>
</dbReference>
<accession>A0A2N6CVY8</accession>
<dbReference type="AlphaFoldDB" id="A0A2N6CVY8"/>
<dbReference type="RefSeq" id="WP_273439380.1">
    <property type="nucleotide sequence ID" value="NZ_PKUN01000017.1"/>
</dbReference>
<evidence type="ECO:0000256" key="1">
    <source>
        <dbReference type="ARBA" id="ARBA00004651"/>
    </source>
</evidence>
<dbReference type="InterPro" id="IPR018076">
    <property type="entry name" value="T2SS_GspF_dom"/>
</dbReference>
<comment type="similarity">
    <text evidence="2">Belongs to the GSP F family.</text>
</comment>
<comment type="subcellular location">
    <subcellularLocation>
        <location evidence="1">Cell membrane</location>
        <topology evidence="1">Multi-pass membrane protein</topology>
    </subcellularLocation>
</comment>
<feature type="transmembrane region" description="Helical" evidence="7">
    <location>
        <begin position="166"/>
        <end position="192"/>
    </location>
</feature>
<comment type="caution">
    <text evidence="9">The sequence shown here is derived from an EMBL/GenBank/DDBJ whole genome shotgun (WGS) entry which is preliminary data.</text>
</comment>
<keyword evidence="4 7" id="KW-0812">Transmembrane</keyword>
<keyword evidence="3" id="KW-1003">Cell membrane</keyword>
<reference evidence="9 10" key="1">
    <citation type="submission" date="2017-11" db="EMBL/GenBank/DDBJ databases">
        <title>Genome-resolved metagenomics identifies genetic mobility, metabolic interactions, and unexpected diversity in perchlorate-reducing communities.</title>
        <authorList>
            <person name="Barnum T.P."/>
            <person name="Figueroa I.A."/>
            <person name="Carlstrom C.I."/>
            <person name="Lucas L.N."/>
            <person name="Engelbrektson A.L."/>
            <person name="Coates J.D."/>
        </authorList>
    </citation>
    <scope>NUCLEOTIDE SEQUENCE [LARGE SCALE GENOMIC DNA]</scope>
    <source>
        <strain evidence="9">BM301</strain>
    </source>
</reference>
<evidence type="ECO:0000256" key="5">
    <source>
        <dbReference type="ARBA" id="ARBA00022989"/>
    </source>
</evidence>
<dbReference type="Pfam" id="PF00482">
    <property type="entry name" value="T2SSF"/>
    <property type="match status" value="2"/>
</dbReference>
<evidence type="ECO:0000313" key="9">
    <source>
        <dbReference type="EMBL" id="PLX61403.1"/>
    </source>
</evidence>
<feature type="transmembrane region" description="Helical" evidence="7">
    <location>
        <begin position="376"/>
        <end position="399"/>
    </location>
</feature>
<protein>
    <recommendedName>
        <fullName evidence="8">Type II secretion system protein GspF domain-containing protein</fullName>
    </recommendedName>
</protein>
<dbReference type="Proteomes" id="UP000235015">
    <property type="component" value="Unassembled WGS sequence"/>
</dbReference>
<sequence length="406" mass="43289">MSRYAIRAVAPSGEIHHFSREATTENEVALKVLREGLTPISIVQRDGGLVDFLNRPIALGTRQRVGDVALFCEQMGTMTASGLTVEQALRVISKQRIERDTTKTALRLLPRIQTGMSLSAALAAEPGLPPYLPGMIRAAETGGKLSEGLADAGRYMQRQASTRNGLLNALAYPAVVLITVVIALALVLIIVIPSFEPIFAGEEHQLPAITRAVLWLSNLAIHHLLNVSLFTAGTMLMGGAMLYQFPTLRHWIHQRISRLRPMQLAVQLDVSRVLGVMGMLFRSGVEVSEAVALAARAAASGRLRTALEGASRQLREGVSISAALGSVAAIPDDTRALIEVGEHTGELGVTTLRAAQLLESDTSYQIGRLVALANPIAIAFLGVAVGLVVGGVMLGILSINQLALRS</sequence>
<keyword evidence="5 7" id="KW-1133">Transmembrane helix</keyword>
<evidence type="ECO:0000256" key="4">
    <source>
        <dbReference type="ARBA" id="ARBA00022692"/>
    </source>
</evidence>
<evidence type="ECO:0000256" key="2">
    <source>
        <dbReference type="ARBA" id="ARBA00005745"/>
    </source>
</evidence>
<dbReference type="InterPro" id="IPR003004">
    <property type="entry name" value="GspF/PilC"/>
</dbReference>
<dbReference type="InterPro" id="IPR042094">
    <property type="entry name" value="T2SS_GspF_sf"/>
</dbReference>
<evidence type="ECO:0000256" key="3">
    <source>
        <dbReference type="ARBA" id="ARBA00022475"/>
    </source>
</evidence>
<organism evidence="9 10">
    <name type="scientific">Sedimenticola selenatireducens</name>
    <dbReference type="NCBI Taxonomy" id="191960"/>
    <lineage>
        <taxon>Bacteria</taxon>
        <taxon>Pseudomonadati</taxon>
        <taxon>Pseudomonadota</taxon>
        <taxon>Gammaproteobacteria</taxon>
        <taxon>Chromatiales</taxon>
        <taxon>Sedimenticolaceae</taxon>
        <taxon>Sedimenticola</taxon>
    </lineage>
</organism>
<gene>
    <name evidence="9" type="ORF">C0630_10750</name>
</gene>
<dbReference type="PANTHER" id="PTHR30012">
    <property type="entry name" value="GENERAL SECRETION PATHWAY PROTEIN"/>
    <property type="match status" value="1"/>
</dbReference>
<feature type="domain" description="Type II secretion system protein GspF" evidence="8">
    <location>
        <begin position="71"/>
        <end position="193"/>
    </location>
</feature>
<dbReference type="GO" id="GO:0005886">
    <property type="term" value="C:plasma membrane"/>
    <property type="evidence" value="ECO:0007669"/>
    <property type="project" value="UniProtKB-SubCell"/>
</dbReference>
<dbReference type="GO" id="GO:0015628">
    <property type="term" value="P:protein secretion by the type II secretion system"/>
    <property type="evidence" value="ECO:0007669"/>
    <property type="project" value="TreeGrafter"/>
</dbReference>
<evidence type="ECO:0000256" key="7">
    <source>
        <dbReference type="SAM" id="Phobius"/>
    </source>
</evidence>
<dbReference type="PRINTS" id="PR00812">
    <property type="entry name" value="BCTERIALGSPF"/>
</dbReference>
<evidence type="ECO:0000259" key="8">
    <source>
        <dbReference type="Pfam" id="PF00482"/>
    </source>
</evidence>
<dbReference type="EMBL" id="PKUN01000017">
    <property type="protein sequence ID" value="PLX61403.1"/>
    <property type="molecule type" value="Genomic_DNA"/>
</dbReference>
<dbReference type="Gene3D" id="1.20.81.30">
    <property type="entry name" value="Type II secretion system (T2SS), domain F"/>
    <property type="match status" value="2"/>
</dbReference>
<name>A0A2N6CVY8_9GAMM</name>
<evidence type="ECO:0000313" key="10">
    <source>
        <dbReference type="Proteomes" id="UP000235015"/>
    </source>
</evidence>
<feature type="transmembrane region" description="Helical" evidence="7">
    <location>
        <begin position="212"/>
        <end position="243"/>
    </location>
</feature>
<keyword evidence="6 7" id="KW-0472">Membrane</keyword>
<feature type="domain" description="Type II secretion system protein GspF" evidence="8">
    <location>
        <begin position="276"/>
        <end position="394"/>
    </location>
</feature>